<feature type="transmembrane region" description="Helical" evidence="7">
    <location>
        <begin position="78"/>
        <end position="100"/>
    </location>
</feature>
<feature type="domain" description="ABC transmembrane type-1" evidence="8">
    <location>
        <begin position="74"/>
        <end position="288"/>
    </location>
</feature>
<evidence type="ECO:0000256" key="1">
    <source>
        <dbReference type="ARBA" id="ARBA00004651"/>
    </source>
</evidence>
<dbReference type="CDD" id="cd06261">
    <property type="entry name" value="TM_PBP2"/>
    <property type="match status" value="1"/>
</dbReference>
<dbReference type="SUPFAM" id="SSF161098">
    <property type="entry name" value="MetI-like"/>
    <property type="match status" value="1"/>
</dbReference>
<dbReference type="AlphaFoldDB" id="A0A174SAM2"/>
<evidence type="ECO:0000256" key="3">
    <source>
        <dbReference type="ARBA" id="ARBA00022475"/>
    </source>
</evidence>
<organism evidence="9 10">
    <name type="scientific">Blautia wexlerae</name>
    <dbReference type="NCBI Taxonomy" id="418240"/>
    <lineage>
        <taxon>Bacteria</taxon>
        <taxon>Bacillati</taxon>
        <taxon>Bacillota</taxon>
        <taxon>Clostridia</taxon>
        <taxon>Lachnospirales</taxon>
        <taxon>Lachnospiraceae</taxon>
        <taxon>Blautia</taxon>
    </lineage>
</organism>
<proteinExistence type="inferred from homology"/>
<feature type="transmembrane region" description="Helical" evidence="7">
    <location>
        <begin position="12"/>
        <end position="33"/>
    </location>
</feature>
<keyword evidence="5 7" id="KW-1133">Transmembrane helix</keyword>
<dbReference type="Gene3D" id="1.10.3720.10">
    <property type="entry name" value="MetI-like"/>
    <property type="match status" value="1"/>
</dbReference>
<comment type="similarity">
    <text evidence="7">Belongs to the binding-protein-dependent transport system permease family.</text>
</comment>
<evidence type="ECO:0000256" key="5">
    <source>
        <dbReference type="ARBA" id="ARBA00022989"/>
    </source>
</evidence>
<dbReference type="Proteomes" id="UP000095712">
    <property type="component" value="Unassembled WGS sequence"/>
</dbReference>
<feature type="transmembrane region" description="Helical" evidence="7">
    <location>
        <begin position="152"/>
        <end position="173"/>
    </location>
</feature>
<evidence type="ECO:0000256" key="2">
    <source>
        <dbReference type="ARBA" id="ARBA00022448"/>
    </source>
</evidence>
<dbReference type="PANTHER" id="PTHR43005">
    <property type="entry name" value="BLR7065 PROTEIN"/>
    <property type="match status" value="1"/>
</dbReference>
<feature type="transmembrane region" description="Helical" evidence="7">
    <location>
        <begin position="215"/>
        <end position="235"/>
    </location>
</feature>
<feature type="transmembrane region" description="Helical" evidence="7">
    <location>
        <begin position="270"/>
        <end position="289"/>
    </location>
</feature>
<comment type="subcellular location">
    <subcellularLocation>
        <location evidence="1 7">Cell membrane</location>
        <topology evidence="1 7">Multi-pass membrane protein</topology>
    </subcellularLocation>
</comment>
<keyword evidence="4 7" id="KW-0812">Transmembrane</keyword>
<keyword evidence="2 7" id="KW-0813">Transport</keyword>
<evidence type="ECO:0000256" key="6">
    <source>
        <dbReference type="ARBA" id="ARBA00023136"/>
    </source>
</evidence>
<dbReference type="Pfam" id="PF00528">
    <property type="entry name" value="BPD_transp_1"/>
    <property type="match status" value="1"/>
</dbReference>
<evidence type="ECO:0000259" key="8">
    <source>
        <dbReference type="PROSITE" id="PS50928"/>
    </source>
</evidence>
<dbReference type="PANTHER" id="PTHR43005:SF1">
    <property type="entry name" value="SPERMIDINE_PUTRESCINE TRANSPORT SYSTEM PERMEASE PROTEIN"/>
    <property type="match status" value="1"/>
</dbReference>
<protein>
    <submittedName>
        <fullName evidence="9">Maltose transport system permease protein malF</fullName>
    </submittedName>
</protein>
<gene>
    <name evidence="9" type="primary">malF_3</name>
    <name evidence="9" type="ORF">ERS852523_03298</name>
</gene>
<dbReference type="EMBL" id="CZAW01000045">
    <property type="protein sequence ID" value="CUP92748.1"/>
    <property type="molecule type" value="Genomic_DNA"/>
</dbReference>
<dbReference type="GO" id="GO:0055085">
    <property type="term" value="P:transmembrane transport"/>
    <property type="evidence" value="ECO:0007669"/>
    <property type="project" value="InterPro"/>
</dbReference>
<accession>A0A174SAM2</accession>
<evidence type="ECO:0000313" key="9">
    <source>
        <dbReference type="EMBL" id="CUP92748.1"/>
    </source>
</evidence>
<reference evidence="9 10" key="1">
    <citation type="submission" date="2015-09" db="EMBL/GenBank/DDBJ databases">
        <authorList>
            <consortium name="Pathogen Informatics"/>
        </authorList>
    </citation>
    <scope>NUCLEOTIDE SEQUENCE [LARGE SCALE GENOMIC DNA]</scope>
    <source>
        <strain evidence="9 10">2789STDY5834911</strain>
    </source>
</reference>
<keyword evidence="3" id="KW-1003">Cell membrane</keyword>
<dbReference type="OrthoDB" id="9761387at2"/>
<feature type="transmembrane region" description="Helical" evidence="7">
    <location>
        <begin position="112"/>
        <end position="132"/>
    </location>
</feature>
<evidence type="ECO:0000256" key="4">
    <source>
        <dbReference type="ARBA" id="ARBA00022692"/>
    </source>
</evidence>
<name>A0A174SAM2_9FIRM</name>
<dbReference type="InterPro" id="IPR035906">
    <property type="entry name" value="MetI-like_sf"/>
</dbReference>
<evidence type="ECO:0000256" key="7">
    <source>
        <dbReference type="RuleBase" id="RU363032"/>
    </source>
</evidence>
<sequence length="298" mass="33153">MNSKSEKRERRIGYFFILPAVIYMLIFIGYPIVYNWIISLQDVTATTLASAARDFVGLDNFKAIFSDVTFRKSVLHTFVYTIGCLVIQFSLGFLLAMFFVKKFTLAKPIRGFIVISWMLPVTVTALVFKFMFGENSGIINTILMNLHLIKSPIGWLLKGNTAMVVLIIANSWVGIPFNMLLLTTGLNNIPGDVYEAASIDGATSVQKFFKITIPLLKPTIMSALILGFVLTFKVFDLVYVMTGGGPVDATEVLSTYSYKLSFQTFHFGEGAAAANVLFICLFIVALIYLKTISKDETI</sequence>
<dbReference type="PROSITE" id="PS50928">
    <property type="entry name" value="ABC_TM1"/>
    <property type="match status" value="1"/>
</dbReference>
<evidence type="ECO:0000313" key="10">
    <source>
        <dbReference type="Proteomes" id="UP000095712"/>
    </source>
</evidence>
<dbReference type="InterPro" id="IPR000515">
    <property type="entry name" value="MetI-like"/>
</dbReference>
<dbReference type="GO" id="GO:0005886">
    <property type="term" value="C:plasma membrane"/>
    <property type="evidence" value="ECO:0007669"/>
    <property type="project" value="UniProtKB-SubCell"/>
</dbReference>
<keyword evidence="6 7" id="KW-0472">Membrane</keyword>
<dbReference type="RefSeq" id="WP_055152961.1">
    <property type="nucleotide sequence ID" value="NZ_CZAW01000045.1"/>
</dbReference>